<organism evidence="1 2">
    <name type="scientific">Novipirellula rosea</name>
    <dbReference type="NCBI Taxonomy" id="1031540"/>
    <lineage>
        <taxon>Bacteria</taxon>
        <taxon>Pseudomonadati</taxon>
        <taxon>Planctomycetota</taxon>
        <taxon>Planctomycetia</taxon>
        <taxon>Pirellulales</taxon>
        <taxon>Pirellulaceae</taxon>
        <taxon>Novipirellula</taxon>
    </lineage>
</organism>
<comment type="caution">
    <text evidence="1">The sequence shown here is derived from an EMBL/GenBank/DDBJ whole genome shotgun (WGS) entry which is preliminary data.</text>
</comment>
<proteinExistence type="predicted"/>
<protein>
    <submittedName>
        <fullName evidence="1">Uncharacterized protein</fullName>
    </submittedName>
</protein>
<evidence type="ECO:0000313" key="1">
    <source>
        <dbReference type="EMBL" id="GAA4467094.1"/>
    </source>
</evidence>
<dbReference type="Proteomes" id="UP001500840">
    <property type="component" value="Unassembled WGS sequence"/>
</dbReference>
<gene>
    <name evidence="1" type="ORF">GCM10023156_56770</name>
</gene>
<reference evidence="2" key="1">
    <citation type="journal article" date="2019" name="Int. J. Syst. Evol. Microbiol.">
        <title>The Global Catalogue of Microorganisms (GCM) 10K type strain sequencing project: providing services to taxonomists for standard genome sequencing and annotation.</title>
        <authorList>
            <consortium name="The Broad Institute Genomics Platform"/>
            <consortium name="The Broad Institute Genome Sequencing Center for Infectious Disease"/>
            <person name="Wu L."/>
            <person name="Ma J."/>
        </authorList>
    </citation>
    <scope>NUCLEOTIDE SEQUENCE [LARGE SCALE GENOMIC DNA]</scope>
    <source>
        <strain evidence="2">JCM 17759</strain>
    </source>
</reference>
<dbReference type="EMBL" id="BAABGA010000082">
    <property type="protein sequence ID" value="GAA4467094.1"/>
    <property type="molecule type" value="Genomic_DNA"/>
</dbReference>
<evidence type="ECO:0000313" key="2">
    <source>
        <dbReference type="Proteomes" id="UP001500840"/>
    </source>
</evidence>
<sequence length="82" mass="9058">MHPLARFGLPTISNWSSERAGSIHTLSLSEQAFGGRRIDPNDGRALLIGRNDCDSTNMRTMAENQLQSISRLDTVHYETGGK</sequence>
<keyword evidence="2" id="KW-1185">Reference proteome</keyword>
<name>A0ABP8NIT2_9BACT</name>
<accession>A0ABP8NIT2</accession>